<dbReference type="Proteomes" id="UP001153555">
    <property type="component" value="Unassembled WGS sequence"/>
</dbReference>
<dbReference type="AlphaFoldDB" id="A0A9N7RGN9"/>
<keyword evidence="2" id="KW-1185">Reference proteome</keyword>
<organism evidence="1 2">
    <name type="scientific">Striga hermonthica</name>
    <name type="common">Purple witchweed</name>
    <name type="synonym">Buchnera hermonthica</name>
    <dbReference type="NCBI Taxonomy" id="68872"/>
    <lineage>
        <taxon>Eukaryota</taxon>
        <taxon>Viridiplantae</taxon>
        <taxon>Streptophyta</taxon>
        <taxon>Embryophyta</taxon>
        <taxon>Tracheophyta</taxon>
        <taxon>Spermatophyta</taxon>
        <taxon>Magnoliopsida</taxon>
        <taxon>eudicotyledons</taxon>
        <taxon>Gunneridae</taxon>
        <taxon>Pentapetalae</taxon>
        <taxon>asterids</taxon>
        <taxon>lamiids</taxon>
        <taxon>Lamiales</taxon>
        <taxon>Orobanchaceae</taxon>
        <taxon>Buchnereae</taxon>
        <taxon>Striga</taxon>
    </lineage>
</organism>
<accession>A0A9N7RGN9</accession>
<proteinExistence type="predicted"/>
<reference evidence="1" key="1">
    <citation type="submission" date="2019-12" db="EMBL/GenBank/DDBJ databases">
        <authorList>
            <person name="Scholes J."/>
        </authorList>
    </citation>
    <scope>NUCLEOTIDE SEQUENCE</scope>
</reference>
<sequence length="75" mass="8033">MKRGRVRILLKREDGSLCNPTFEGLNCIWMVIVQHVDPVGSGLGKVVVVEAVGPDCVASGEATPFKLLGLKDGQQ</sequence>
<dbReference type="EMBL" id="CACSLK010027789">
    <property type="protein sequence ID" value="CAA0829833.1"/>
    <property type="molecule type" value="Genomic_DNA"/>
</dbReference>
<gene>
    <name evidence="1" type="ORF">SHERM_25348</name>
</gene>
<name>A0A9N7RGN9_STRHE</name>
<comment type="caution">
    <text evidence="1">The sequence shown here is derived from an EMBL/GenBank/DDBJ whole genome shotgun (WGS) entry which is preliminary data.</text>
</comment>
<dbReference type="OrthoDB" id="2190947at2759"/>
<evidence type="ECO:0000313" key="2">
    <source>
        <dbReference type="Proteomes" id="UP001153555"/>
    </source>
</evidence>
<protein>
    <submittedName>
        <fullName evidence="1">Uncharacterized protein</fullName>
    </submittedName>
</protein>
<evidence type="ECO:0000313" key="1">
    <source>
        <dbReference type="EMBL" id="CAA0829833.1"/>
    </source>
</evidence>